<dbReference type="PANTHER" id="PTHR47756:SF1">
    <property type="entry name" value="BLL0085 PROTEIN"/>
    <property type="match status" value="1"/>
</dbReference>
<name>A0A377HP77_GRIHO</name>
<dbReference type="Gene3D" id="1.10.1740.10">
    <property type="match status" value="1"/>
</dbReference>
<reference evidence="3 4" key="1">
    <citation type="submission" date="2018-06" db="EMBL/GenBank/DDBJ databases">
        <authorList>
            <consortium name="Pathogen Informatics"/>
            <person name="Doyle S."/>
        </authorList>
    </citation>
    <scope>NUCLEOTIDE SEQUENCE [LARGE SCALE GENOMIC DNA]</scope>
    <source>
        <strain evidence="3 4">NCTC11645</strain>
    </source>
</reference>
<sequence length="405" mass="45347">MDFNTAIVAIYRRARPKVLGALLRRFGDMTLAEDALQEAITRAYSSWSGKGMPDNPETWLYVTARNQAIDTLRKHHREAPLTEDEADSPTQPDLLYNSDILRLFFVCSDPLLSRPQQITLALNVLAGIPCPSLARTFLVSEAAMEKRLSRAKQAANQLAITTATPFLAPKRLDAVKSMLYLLFTEGYNAASSPIRNQISFSDEAIALTRNLLALLPEDTEIHSLLALMLYSQSRREARFQECNPVPLDQQDRSLWDQHMIAEASSLLARTNGAAPPGYYRLQACISGAHSTAKSAGDTDWKDIRHLYHALYKLHPTPVIALNRAVATAHVISPKQALDDIAAIGESLSRYQYFHSTRAHLLKMDGQHQPAIDAFKQALSLSQLDWEQKYIQQEIQLLASQKKNKK</sequence>
<dbReference type="GO" id="GO:0006352">
    <property type="term" value="P:DNA-templated transcription initiation"/>
    <property type="evidence" value="ECO:0007669"/>
    <property type="project" value="InterPro"/>
</dbReference>
<dbReference type="PANTHER" id="PTHR47756">
    <property type="entry name" value="BLL6612 PROTEIN-RELATED"/>
    <property type="match status" value="1"/>
</dbReference>
<dbReference type="GO" id="GO:0003700">
    <property type="term" value="F:DNA-binding transcription factor activity"/>
    <property type="evidence" value="ECO:0007669"/>
    <property type="project" value="InterPro"/>
</dbReference>
<dbReference type="Proteomes" id="UP000254512">
    <property type="component" value="Unassembled WGS sequence"/>
</dbReference>
<dbReference type="RefSeq" id="WP_005503462.1">
    <property type="nucleotide sequence ID" value="NZ_CP014056.2"/>
</dbReference>
<dbReference type="EMBL" id="UGHD01000002">
    <property type="protein sequence ID" value="STO58070.1"/>
    <property type="molecule type" value="Genomic_DNA"/>
</dbReference>
<dbReference type="Pfam" id="PF20239">
    <property type="entry name" value="DUF6596"/>
    <property type="match status" value="1"/>
</dbReference>
<evidence type="ECO:0000313" key="3">
    <source>
        <dbReference type="EMBL" id="STO58070.1"/>
    </source>
</evidence>
<protein>
    <submittedName>
        <fullName evidence="3">RNA polymerase sigma factor sigM</fullName>
    </submittedName>
</protein>
<organism evidence="3 4">
    <name type="scientific">Grimontia hollisae</name>
    <name type="common">Vibrio hollisae</name>
    <dbReference type="NCBI Taxonomy" id="673"/>
    <lineage>
        <taxon>Bacteria</taxon>
        <taxon>Pseudomonadati</taxon>
        <taxon>Pseudomonadota</taxon>
        <taxon>Gammaproteobacteria</taxon>
        <taxon>Vibrionales</taxon>
        <taxon>Vibrionaceae</taxon>
        <taxon>Grimontia</taxon>
    </lineage>
</organism>
<dbReference type="AlphaFoldDB" id="A0A377HP77"/>
<feature type="domain" description="DUF6596" evidence="2">
    <location>
        <begin position="171"/>
        <end position="270"/>
    </location>
</feature>
<dbReference type="STRING" id="673.AL542_14030"/>
<dbReference type="InterPro" id="IPR007627">
    <property type="entry name" value="RNA_pol_sigma70_r2"/>
</dbReference>
<dbReference type="Pfam" id="PF04542">
    <property type="entry name" value="Sigma70_r2"/>
    <property type="match status" value="1"/>
</dbReference>
<accession>A0A377HP77</accession>
<dbReference type="InterPro" id="IPR013325">
    <property type="entry name" value="RNA_pol_sigma_r2"/>
</dbReference>
<gene>
    <name evidence="3" type="primary">sigM</name>
    <name evidence="3" type="ORF">NCTC11645_02485</name>
</gene>
<dbReference type="Gene3D" id="1.25.40.10">
    <property type="entry name" value="Tetratricopeptide repeat domain"/>
    <property type="match status" value="1"/>
</dbReference>
<feature type="domain" description="RNA polymerase sigma-70 region 2" evidence="1">
    <location>
        <begin position="10"/>
        <end position="77"/>
    </location>
</feature>
<dbReference type="GeneID" id="58897053"/>
<evidence type="ECO:0000313" key="4">
    <source>
        <dbReference type="Proteomes" id="UP000254512"/>
    </source>
</evidence>
<evidence type="ECO:0000259" key="2">
    <source>
        <dbReference type="Pfam" id="PF20239"/>
    </source>
</evidence>
<dbReference type="NCBIfam" id="TIGR02937">
    <property type="entry name" value="sigma70-ECF"/>
    <property type="match status" value="1"/>
</dbReference>
<dbReference type="InterPro" id="IPR046531">
    <property type="entry name" value="DUF6596"/>
</dbReference>
<dbReference type="InterPro" id="IPR014284">
    <property type="entry name" value="RNA_pol_sigma-70_dom"/>
</dbReference>
<dbReference type="SUPFAM" id="SSF88946">
    <property type="entry name" value="Sigma2 domain of RNA polymerase sigma factors"/>
    <property type="match status" value="1"/>
</dbReference>
<dbReference type="InterPro" id="IPR011990">
    <property type="entry name" value="TPR-like_helical_dom_sf"/>
</dbReference>
<dbReference type="KEGG" id="gho:AL542_14030"/>
<dbReference type="SUPFAM" id="SSF48452">
    <property type="entry name" value="TPR-like"/>
    <property type="match status" value="1"/>
</dbReference>
<proteinExistence type="predicted"/>
<evidence type="ECO:0000259" key="1">
    <source>
        <dbReference type="Pfam" id="PF04542"/>
    </source>
</evidence>